<reference evidence="2" key="3">
    <citation type="submission" date="2020-05" db="UniProtKB">
        <authorList>
            <consortium name="EnsemblMetazoa"/>
        </authorList>
    </citation>
    <scope>IDENTIFICATION</scope>
    <source>
        <strain evidence="2">Jacobina</strain>
    </source>
</reference>
<dbReference type="Proteomes" id="UP000092461">
    <property type="component" value="Unassembled WGS sequence"/>
</dbReference>
<dbReference type="VEuPathDB" id="VectorBase:LLONM1_003387"/>
<name>A0A1B0CB18_LUTLO</name>
<dbReference type="EMBL" id="AJWK01004762">
    <property type="status" value="NOT_ANNOTATED_CDS"/>
    <property type="molecule type" value="Genomic_DNA"/>
</dbReference>
<accession>A0A1B0CB18</accession>
<dbReference type="EMBL" id="AJWK01004763">
    <property type="status" value="NOT_ANNOTATED_CDS"/>
    <property type="molecule type" value="Genomic_DNA"/>
</dbReference>
<protein>
    <submittedName>
        <fullName evidence="1 2">Uncharacterized protein</fullName>
    </submittedName>
</protein>
<reference evidence="1" key="2">
    <citation type="journal article" date="2020" name="BMC">
        <title>Leishmania infection induces a limited differential gene expression in the sand fly midgut.</title>
        <authorList>
            <person name="Coutinho-Abreu I.V."/>
            <person name="Serafim T.D."/>
            <person name="Meneses C."/>
            <person name="Kamhawi S."/>
            <person name="Oliveira F."/>
            <person name="Valenzuela J.G."/>
        </authorList>
    </citation>
    <scope>NUCLEOTIDE SEQUENCE</scope>
    <source>
        <strain evidence="1">Jacobina</strain>
        <tissue evidence="1">Midgut</tissue>
    </source>
</reference>
<evidence type="ECO:0000313" key="1">
    <source>
        <dbReference type="EMBL" id="MBC1178959.1"/>
    </source>
</evidence>
<dbReference type="EnsemblMetazoa" id="LLOJ001317-RA">
    <property type="protein sequence ID" value="LLOJ001317-PA"/>
    <property type="gene ID" value="LLOJ001317"/>
</dbReference>
<keyword evidence="3" id="KW-1185">Reference proteome</keyword>
<reference evidence="3" key="1">
    <citation type="submission" date="2012-05" db="EMBL/GenBank/DDBJ databases">
        <title>Whole Genome Assembly of Lutzomyia longipalpis.</title>
        <authorList>
            <person name="Richards S."/>
            <person name="Qu C."/>
            <person name="Dillon R."/>
            <person name="Worley K."/>
            <person name="Scherer S."/>
            <person name="Batterton M."/>
            <person name="Taylor A."/>
            <person name="Hawes A."/>
            <person name="Hernandez B."/>
            <person name="Kovar C."/>
            <person name="Mandapat C."/>
            <person name="Pham C."/>
            <person name="Qu C."/>
            <person name="Jing C."/>
            <person name="Bess C."/>
            <person name="Bandaranaike D."/>
            <person name="Ngo D."/>
            <person name="Ongeri F."/>
            <person name="Arias F."/>
            <person name="Lara F."/>
            <person name="Weissenberger G."/>
            <person name="Kamau G."/>
            <person name="Han H."/>
            <person name="Shen H."/>
            <person name="Dinh H."/>
            <person name="Khalil I."/>
            <person name="Jones J."/>
            <person name="Shafer J."/>
            <person name="Jayaseelan J."/>
            <person name="Quiroz J."/>
            <person name="Blankenburg K."/>
            <person name="Nguyen L."/>
            <person name="Jackson L."/>
            <person name="Francisco L."/>
            <person name="Tang L.-Y."/>
            <person name="Pu L.-L."/>
            <person name="Perales L."/>
            <person name="Lorensuhewa L."/>
            <person name="Munidasa M."/>
            <person name="Coyle M."/>
            <person name="Taylor M."/>
            <person name="Puazo M."/>
            <person name="Firestine M."/>
            <person name="Scheel M."/>
            <person name="Javaid M."/>
            <person name="Wang M."/>
            <person name="Li M."/>
            <person name="Tabassum N."/>
            <person name="Saada N."/>
            <person name="Osuji N."/>
            <person name="Aqrawi P."/>
            <person name="Fu Q."/>
            <person name="Thornton R."/>
            <person name="Raj R."/>
            <person name="Goodspeed R."/>
            <person name="Mata R."/>
            <person name="Najjar R."/>
            <person name="Gubbala S."/>
            <person name="Lee S."/>
            <person name="Denson S."/>
            <person name="Patil S."/>
            <person name="Macmil S."/>
            <person name="Qi S."/>
            <person name="Matskevitch T."/>
            <person name="Palculict T."/>
            <person name="Mathew T."/>
            <person name="Vee V."/>
            <person name="Velamala V."/>
            <person name="Korchina V."/>
            <person name="Cai W."/>
            <person name="Liu W."/>
            <person name="Dai W."/>
            <person name="Zou X."/>
            <person name="Zhu Y."/>
            <person name="Zhang Y."/>
            <person name="Wu Y.-Q."/>
            <person name="Xin Y."/>
            <person name="Nazarath L."/>
            <person name="Kovar C."/>
            <person name="Han Y."/>
            <person name="Muzny D."/>
            <person name="Gibbs R."/>
        </authorList>
    </citation>
    <scope>NUCLEOTIDE SEQUENCE [LARGE SCALE GENOMIC DNA]</scope>
    <source>
        <strain evidence="3">Jacobina</strain>
    </source>
</reference>
<dbReference type="EMBL" id="AJWK01004761">
    <property type="status" value="NOT_ANNOTATED_CDS"/>
    <property type="molecule type" value="Genomic_DNA"/>
</dbReference>
<evidence type="ECO:0000313" key="2">
    <source>
        <dbReference type="EnsemblMetazoa" id="LLOJ001317-PA"/>
    </source>
</evidence>
<proteinExistence type="predicted"/>
<dbReference type="EMBL" id="GITU01010256">
    <property type="protein sequence ID" value="MBC1178959.1"/>
    <property type="molecule type" value="Transcribed_RNA"/>
</dbReference>
<evidence type="ECO:0000313" key="3">
    <source>
        <dbReference type="Proteomes" id="UP000092461"/>
    </source>
</evidence>
<sequence length="214" mass="23768">MHERVPRTFYFVVSSPGGVAEAIFRVNFTLRHKTMSNSVDDGPPTAVARNATPVAYPGSPLHLSVEFCANPPAFAARWLHGDRVYTPGNQYGIDVLAYGVIDLPTPFCKEARLTYVHMHERVPRTFYFVVSSPGGVAEAIFRVNFTLRHKTMSNSVDDGDDEELSEPEEIHFPVFGSTSCRPNPSTILLPLILLPVLLAHIIHSLRPVHTTYPT</sequence>
<dbReference type="AlphaFoldDB" id="A0A1B0CB18"/>
<dbReference type="VEuPathDB" id="VectorBase:LLOJ001317"/>
<organism evidence="2 3">
    <name type="scientific">Lutzomyia longipalpis</name>
    <name type="common">Sand fly</name>
    <dbReference type="NCBI Taxonomy" id="7200"/>
    <lineage>
        <taxon>Eukaryota</taxon>
        <taxon>Metazoa</taxon>
        <taxon>Ecdysozoa</taxon>
        <taxon>Arthropoda</taxon>
        <taxon>Hexapoda</taxon>
        <taxon>Insecta</taxon>
        <taxon>Pterygota</taxon>
        <taxon>Neoptera</taxon>
        <taxon>Endopterygota</taxon>
        <taxon>Diptera</taxon>
        <taxon>Nematocera</taxon>
        <taxon>Psychodoidea</taxon>
        <taxon>Psychodidae</taxon>
        <taxon>Lutzomyia</taxon>
        <taxon>Lutzomyia</taxon>
    </lineage>
</organism>